<dbReference type="HAMAP" id="MF_00262">
    <property type="entry name" value="MinE"/>
    <property type="match status" value="1"/>
</dbReference>
<evidence type="ECO:0000256" key="3">
    <source>
        <dbReference type="HAMAP-Rule" id="MF_00262"/>
    </source>
</evidence>
<dbReference type="RefSeq" id="WP_023175658.1">
    <property type="nucleotide sequence ID" value="NC_022600.1"/>
</dbReference>
<keyword evidence="5" id="KW-1185">Reference proteome</keyword>
<dbReference type="KEGG" id="glj:GKIL_4072"/>
<evidence type="ECO:0000256" key="2">
    <source>
        <dbReference type="ARBA" id="ARBA00025265"/>
    </source>
</evidence>
<dbReference type="AlphaFoldDB" id="U5QN81"/>
<sequence length="91" mass="10594">MVLELLDRFFNRNKPASGSVAKDRLKMVLAVDRTDIAPQTIERLRQEILDVIVRYFEVDESEKFDVSLERERGSTALIANVPIRRIRPEHT</sequence>
<dbReference type="HOGENOM" id="CLU_137929_1_1_3"/>
<evidence type="ECO:0000313" key="4">
    <source>
        <dbReference type="EMBL" id="AGY60318.1"/>
    </source>
</evidence>
<keyword evidence="3" id="KW-0131">Cell cycle</keyword>
<protein>
    <recommendedName>
        <fullName evidence="3">Cell division topological specificity factor</fullName>
    </recommendedName>
</protein>
<dbReference type="GO" id="GO:0032955">
    <property type="term" value="P:regulation of division septum assembly"/>
    <property type="evidence" value="ECO:0007669"/>
    <property type="project" value="InterPro"/>
</dbReference>
<evidence type="ECO:0000256" key="1">
    <source>
        <dbReference type="ARBA" id="ARBA00008168"/>
    </source>
</evidence>
<dbReference type="Proteomes" id="UP000017396">
    <property type="component" value="Chromosome"/>
</dbReference>
<organism evidence="4 5">
    <name type="scientific">Gloeobacter kilaueensis (strain ATCC BAA-2537 / CCAP 1431/1 / ULC 316 / JS1)</name>
    <dbReference type="NCBI Taxonomy" id="1183438"/>
    <lineage>
        <taxon>Bacteria</taxon>
        <taxon>Bacillati</taxon>
        <taxon>Cyanobacteriota</taxon>
        <taxon>Cyanophyceae</taxon>
        <taxon>Gloeobacterales</taxon>
        <taxon>Gloeobacteraceae</taxon>
        <taxon>Gloeobacter</taxon>
    </lineage>
</organism>
<comment type="similarity">
    <text evidence="1 3">Belongs to the MinE family.</text>
</comment>
<dbReference type="NCBIfam" id="TIGR01215">
    <property type="entry name" value="minE"/>
    <property type="match status" value="1"/>
</dbReference>
<dbReference type="InterPro" id="IPR005527">
    <property type="entry name" value="MinE"/>
</dbReference>
<evidence type="ECO:0000313" key="5">
    <source>
        <dbReference type="Proteomes" id="UP000017396"/>
    </source>
</evidence>
<proteinExistence type="inferred from homology"/>
<dbReference type="GO" id="GO:0051301">
    <property type="term" value="P:cell division"/>
    <property type="evidence" value="ECO:0007669"/>
    <property type="project" value="UniProtKB-KW"/>
</dbReference>
<dbReference type="EMBL" id="CP003587">
    <property type="protein sequence ID" value="AGY60318.1"/>
    <property type="molecule type" value="Genomic_DNA"/>
</dbReference>
<dbReference type="Pfam" id="PF03776">
    <property type="entry name" value="MinE"/>
    <property type="match status" value="1"/>
</dbReference>
<dbReference type="eggNOG" id="COG0851">
    <property type="taxonomic scope" value="Bacteria"/>
</dbReference>
<dbReference type="OrthoDB" id="9796578at2"/>
<comment type="function">
    <text evidence="2 3">Prevents the cell division inhibition by proteins MinC and MinD at internal division sites while permitting inhibition at polar sites. This ensures cell division at the proper site by restricting the formation of a division septum at the midpoint of the long axis of the cell.</text>
</comment>
<accession>U5QN81</accession>
<dbReference type="InterPro" id="IPR036707">
    <property type="entry name" value="MinE_sf"/>
</dbReference>
<dbReference type="PATRIC" id="fig|1183438.3.peg.4009"/>
<dbReference type="SUPFAM" id="SSF55229">
    <property type="entry name" value="Cell division protein MinE topological specificity domain"/>
    <property type="match status" value="1"/>
</dbReference>
<name>U5QN81_GLOK1</name>
<dbReference type="STRING" id="1183438.GKIL_4072"/>
<keyword evidence="3 4" id="KW-0132">Cell division</keyword>
<reference evidence="4 5" key="1">
    <citation type="journal article" date="2013" name="PLoS ONE">
        <title>Cultivation and Complete Genome Sequencing of Gloeobacter kilaueensis sp. nov., from a Lava Cave in Kilauea Caldera, Hawai'i.</title>
        <authorList>
            <person name="Saw J.H."/>
            <person name="Schatz M."/>
            <person name="Brown M.V."/>
            <person name="Kunkel D.D."/>
            <person name="Foster J.S."/>
            <person name="Shick H."/>
            <person name="Christensen S."/>
            <person name="Hou S."/>
            <person name="Wan X."/>
            <person name="Donachie S.P."/>
        </authorList>
    </citation>
    <scope>NUCLEOTIDE SEQUENCE [LARGE SCALE GENOMIC DNA]</scope>
    <source>
        <strain evidence="5">JS</strain>
    </source>
</reference>
<dbReference type="Gene3D" id="3.30.1070.10">
    <property type="entry name" value="Cell division topological specificity factor MinE"/>
    <property type="match status" value="1"/>
</dbReference>
<gene>
    <name evidence="3 4" type="primary">minE</name>
    <name evidence="4" type="ORF">GKIL_4072</name>
</gene>